<dbReference type="InterPro" id="IPR016024">
    <property type="entry name" value="ARM-type_fold"/>
</dbReference>
<organism evidence="1 2">
    <name type="scientific">Marivirga lumbricoides</name>
    <dbReference type="NCBI Taxonomy" id="1046115"/>
    <lineage>
        <taxon>Bacteria</taxon>
        <taxon>Pseudomonadati</taxon>
        <taxon>Bacteroidota</taxon>
        <taxon>Cytophagia</taxon>
        <taxon>Cytophagales</taxon>
        <taxon>Marivirgaceae</taxon>
        <taxon>Marivirga</taxon>
    </lineage>
</organism>
<name>A0ABQ1N5G5_9BACT</name>
<reference evidence="2" key="1">
    <citation type="journal article" date="2019" name="Int. J. Syst. Evol. Microbiol.">
        <title>The Global Catalogue of Microorganisms (GCM) 10K type strain sequencing project: providing services to taxonomists for standard genome sequencing and annotation.</title>
        <authorList>
            <consortium name="The Broad Institute Genomics Platform"/>
            <consortium name="The Broad Institute Genome Sequencing Center for Infectious Disease"/>
            <person name="Wu L."/>
            <person name="Ma J."/>
        </authorList>
    </citation>
    <scope>NUCLEOTIDE SEQUENCE [LARGE SCALE GENOMIC DNA]</scope>
    <source>
        <strain evidence="2">CGMCC 1.10832</strain>
    </source>
</reference>
<keyword evidence="2" id="KW-1185">Reference proteome</keyword>
<dbReference type="Proteomes" id="UP000636010">
    <property type="component" value="Unassembled WGS sequence"/>
</dbReference>
<accession>A0ABQ1N5G5</accession>
<evidence type="ECO:0008006" key="3">
    <source>
        <dbReference type="Google" id="ProtNLM"/>
    </source>
</evidence>
<dbReference type="Gene3D" id="1.25.10.10">
    <property type="entry name" value="Leucine-rich Repeat Variant"/>
    <property type="match status" value="1"/>
</dbReference>
<evidence type="ECO:0000313" key="1">
    <source>
        <dbReference type="EMBL" id="GGC51637.1"/>
    </source>
</evidence>
<dbReference type="InterPro" id="IPR011989">
    <property type="entry name" value="ARM-like"/>
</dbReference>
<dbReference type="SUPFAM" id="SSF48371">
    <property type="entry name" value="ARM repeat"/>
    <property type="match status" value="1"/>
</dbReference>
<dbReference type="RefSeq" id="WP_188467272.1">
    <property type="nucleotide sequence ID" value="NZ_BAABHU010000016.1"/>
</dbReference>
<dbReference type="EMBL" id="BMEC01000016">
    <property type="protein sequence ID" value="GGC51637.1"/>
    <property type="molecule type" value="Genomic_DNA"/>
</dbReference>
<evidence type="ECO:0000313" key="2">
    <source>
        <dbReference type="Proteomes" id="UP000636010"/>
    </source>
</evidence>
<comment type="caution">
    <text evidence="1">The sequence shown here is derived from an EMBL/GenBank/DDBJ whole genome shotgun (WGS) entry which is preliminary data.</text>
</comment>
<proteinExistence type="predicted"/>
<sequence length="178" mass="20400">MKTEIEQLLLSYSSFGKPEAVELTQKVANDEILFSQLMTAFLASNMRVTQRAAWIISHCAEIKPELLLGYLKPMLQNLYNKPTDAVKRNTLRVFQFVELPEDCHEMAVDKCFQYLENRKEAVAIQVFAMSVIAKLIPYYPELKNDLQLILEDRLPTASAGYKSRAKKILKQLEIIATD</sequence>
<protein>
    <recommendedName>
        <fullName evidence="3">Adenylosuccinate lyase</fullName>
    </recommendedName>
</protein>
<gene>
    <name evidence="1" type="ORF">GCM10011506_41700</name>
</gene>